<accession>E2Q2M8</accession>
<keyword evidence="1" id="KW-0479">Metal-binding</keyword>
<name>E2Q2M8_STRCL</name>
<sequence length="529" mass="56457">MTLPDAHDAPPPQIRQRTLVDEATQLLTESAEDAWGEVSVSEYETARLVAHATWLGGHATRVAFLLERQHEDGSWGPPGGYRLVPTLSAVHALLTCLASPAQDHGVPHDRLLRAVDAGLTALRRLGTSDSPPDTIAVELVIPSLLEGIQHLLDPAHPHSRPAFSQHRGSLVCPGGLDGRTLGALRSHAAAGTPVPGKVWHASETLGLSTEAASHLQPAQGIIGGSAAATATWLTRVAPSQQSDSARRYLEELQHRYSGPVPSITPITYFERAWLLNNFAAAGVPCEAPAALLDSLEAALTPQGAPAGAGLPPDADDTAAVLLALATHGRGRRPEVLMDYRTDGYFQCFIGERTPSISTNAHVLETLGHHVAQHPQDRARYGSAMDTASAWLLAAQKQDGSWLDKWHASPYYATVCCTQALAAHASPATAPARQRAVRWVLATQRSDGGWGLWHSTVEETAYALQILAPPSGGGNIPVQQALTRGRARLCGALPLTPLWHDKDLYTPVRVVRAARAAALYTTRDLLLPPL</sequence>
<dbReference type="InterPro" id="IPR008930">
    <property type="entry name" value="Terpenoid_cyclase/PrenylTrfase"/>
</dbReference>
<keyword evidence="4" id="KW-1185">Reference proteome</keyword>
<dbReference type="GeneID" id="93727945"/>
<dbReference type="EMBL" id="CM000913">
    <property type="protein sequence ID" value="EFG10739.1"/>
    <property type="molecule type" value="Genomic_DNA"/>
</dbReference>
<gene>
    <name evidence="3" type="ORF">SCLAV_5672</name>
</gene>
<dbReference type="RefSeq" id="WP_003962822.1">
    <property type="nucleotide sequence ID" value="NZ_CM000913.1"/>
</dbReference>
<dbReference type="InterPro" id="IPR032696">
    <property type="entry name" value="SQ_cyclase_C"/>
</dbReference>
<evidence type="ECO:0000259" key="2">
    <source>
        <dbReference type="Pfam" id="PF13243"/>
    </source>
</evidence>
<keyword evidence="3" id="KW-0808">Transferase</keyword>
<evidence type="ECO:0000313" key="3">
    <source>
        <dbReference type="EMBL" id="EFG10739.1"/>
    </source>
</evidence>
<dbReference type="AlphaFoldDB" id="E2Q2M8"/>
<dbReference type="Pfam" id="PF13243">
    <property type="entry name" value="SQHop_cyclase_C"/>
    <property type="match status" value="1"/>
</dbReference>
<dbReference type="Gene3D" id="1.50.10.160">
    <property type="match status" value="1"/>
</dbReference>
<protein>
    <submittedName>
        <fullName evidence="3">Prenyltransferase and squalene oxidase repeat protein</fullName>
    </submittedName>
</protein>
<reference evidence="3 4" key="1">
    <citation type="journal article" date="2010" name="Genome Biol. Evol.">
        <title>The sequence of a 1.8-mb bacterial linear plasmid reveals a rich evolutionary reservoir of secondary metabolic pathways.</title>
        <authorList>
            <person name="Medema M.H."/>
            <person name="Trefzer A."/>
            <person name="Kovalchuk A."/>
            <person name="van den Berg M."/>
            <person name="Mueller U."/>
            <person name="Heijne W."/>
            <person name="Wu L."/>
            <person name="Alam M.T."/>
            <person name="Ronning C.M."/>
            <person name="Nierman W.C."/>
            <person name="Bovenberg R.A.L."/>
            <person name="Breitling R."/>
            <person name="Takano E."/>
        </authorList>
    </citation>
    <scope>NUCLEOTIDE SEQUENCE [LARGE SCALE GENOMIC DNA]</scope>
    <source>
        <strain evidence="4">ATCC 27064 / DSM 738 / JCM 4710 / NBRC 13307 / NCIMB 12785 / NRRL 3585 / VKM Ac-602</strain>
    </source>
</reference>
<dbReference type="GO" id="GO:0016740">
    <property type="term" value="F:transferase activity"/>
    <property type="evidence" value="ECO:0007669"/>
    <property type="project" value="UniProtKB-KW"/>
</dbReference>
<dbReference type="GO" id="GO:0000287">
    <property type="term" value="F:magnesium ion binding"/>
    <property type="evidence" value="ECO:0007669"/>
    <property type="project" value="TreeGrafter"/>
</dbReference>
<dbReference type="eggNOG" id="COG1657">
    <property type="taxonomic scope" value="Bacteria"/>
</dbReference>
<dbReference type="InterPro" id="IPR050148">
    <property type="entry name" value="Terpene_synthase-like"/>
</dbReference>
<organism evidence="3 4">
    <name type="scientific">Streptomyces clavuligerus</name>
    <dbReference type="NCBI Taxonomy" id="1901"/>
    <lineage>
        <taxon>Bacteria</taxon>
        <taxon>Bacillati</taxon>
        <taxon>Actinomycetota</taxon>
        <taxon>Actinomycetes</taxon>
        <taxon>Kitasatosporales</taxon>
        <taxon>Streptomycetaceae</taxon>
        <taxon>Streptomyces</taxon>
    </lineage>
</organism>
<dbReference type="Gene3D" id="1.50.10.20">
    <property type="match status" value="1"/>
</dbReference>
<dbReference type="OrthoDB" id="9758578at2"/>
<dbReference type="PANTHER" id="PTHR31739">
    <property type="entry name" value="ENT-COPALYL DIPHOSPHATE SYNTHASE, CHLOROPLASTIC"/>
    <property type="match status" value="1"/>
</dbReference>
<evidence type="ECO:0000256" key="1">
    <source>
        <dbReference type="ARBA" id="ARBA00022723"/>
    </source>
</evidence>
<dbReference type="KEGG" id="sclf:BB341_00215"/>
<proteinExistence type="predicted"/>
<dbReference type="SUPFAM" id="SSF48239">
    <property type="entry name" value="Terpenoid cyclases/Protein prenyltransferases"/>
    <property type="match status" value="1"/>
</dbReference>
<feature type="domain" description="Squalene cyclase C-terminal" evidence="2">
    <location>
        <begin position="354"/>
        <end position="459"/>
    </location>
</feature>
<evidence type="ECO:0000313" key="4">
    <source>
        <dbReference type="Proteomes" id="UP000002357"/>
    </source>
</evidence>
<dbReference type="GO" id="GO:0010333">
    <property type="term" value="F:terpene synthase activity"/>
    <property type="evidence" value="ECO:0007669"/>
    <property type="project" value="InterPro"/>
</dbReference>
<dbReference type="PANTHER" id="PTHR31739:SF25">
    <property type="entry name" value="(E,E)-GERANYLLINALOOL SYNTHASE"/>
    <property type="match status" value="1"/>
</dbReference>
<dbReference type="GO" id="GO:0016102">
    <property type="term" value="P:diterpenoid biosynthetic process"/>
    <property type="evidence" value="ECO:0007669"/>
    <property type="project" value="TreeGrafter"/>
</dbReference>
<dbReference type="Proteomes" id="UP000002357">
    <property type="component" value="Chromosome"/>
</dbReference>
<dbReference type="STRING" id="1901.BB341_00215"/>